<dbReference type="InterPro" id="IPR053180">
    <property type="entry name" value="Ca-binding_acidic-repeat"/>
</dbReference>
<feature type="region of interest" description="Disordered" evidence="5">
    <location>
        <begin position="190"/>
        <end position="235"/>
    </location>
</feature>
<dbReference type="PROSITE" id="PS51257">
    <property type="entry name" value="PROKAR_LIPOPROTEIN"/>
    <property type="match status" value="1"/>
</dbReference>
<dbReference type="AlphaFoldDB" id="A0A7H9ASI6"/>
<feature type="chain" id="PRO_5029017236" description="Lipocalin family protein" evidence="6">
    <location>
        <begin position="22"/>
        <end position="428"/>
    </location>
</feature>
<reference evidence="7 8" key="1">
    <citation type="journal article" date="2006" name="Int. J. Syst. Evol. Microbiol.">
        <title>Costertonia aggregata gen. nov., sp. nov., a mesophilic marine bacterium of the family Flavobacteriaceae, isolated from a mature biofilm.</title>
        <authorList>
            <person name="Kwon K.K."/>
            <person name="Lee Y.K."/>
            <person name="Lee H.K."/>
        </authorList>
    </citation>
    <scope>NUCLEOTIDE SEQUENCE [LARGE SCALE GENOMIC DNA]</scope>
    <source>
        <strain evidence="7 8">KCCM 42265</strain>
    </source>
</reference>
<organism evidence="7 8">
    <name type="scientific">Costertonia aggregata</name>
    <dbReference type="NCBI Taxonomy" id="343403"/>
    <lineage>
        <taxon>Bacteria</taxon>
        <taxon>Pseudomonadati</taxon>
        <taxon>Bacteroidota</taxon>
        <taxon>Flavobacteriia</taxon>
        <taxon>Flavobacteriales</taxon>
        <taxon>Flavobacteriaceae</taxon>
        <taxon>Costertonia</taxon>
    </lineage>
</organism>
<dbReference type="RefSeq" id="WP_179242688.1">
    <property type="nucleotide sequence ID" value="NZ_CP058595.1"/>
</dbReference>
<evidence type="ECO:0000256" key="6">
    <source>
        <dbReference type="SAM" id="SignalP"/>
    </source>
</evidence>
<evidence type="ECO:0000256" key="1">
    <source>
        <dbReference type="ARBA" id="ARBA00004613"/>
    </source>
</evidence>
<proteinExistence type="predicted"/>
<dbReference type="PANTHER" id="PTHR37467">
    <property type="entry name" value="EXPORTED CALCIUM-BINDING GLYCOPROTEIN-RELATED"/>
    <property type="match status" value="1"/>
</dbReference>
<dbReference type="Pfam" id="PF18884">
    <property type="entry name" value="TSP3_bac"/>
    <property type="match status" value="8"/>
</dbReference>
<name>A0A7H9ASI6_9FLAO</name>
<evidence type="ECO:0000313" key="7">
    <source>
        <dbReference type="EMBL" id="QLG46409.1"/>
    </source>
</evidence>
<feature type="compositionally biased region" description="Basic and acidic residues" evidence="5">
    <location>
        <begin position="115"/>
        <end position="131"/>
    </location>
</feature>
<evidence type="ECO:0000256" key="2">
    <source>
        <dbReference type="ARBA" id="ARBA00022525"/>
    </source>
</evidence>
<evidence type="ECO:0000256" key="3">
    <source>
        <dbReference type="ARBA" id="ARBA00022729"/>
    </source>
</evidence>
<evidence type="ECO:0000313" key="8">
    <source>
        <dbReference type="Proteomes" id="UP000509302"/>
    </source>
</evidence>
<feature type="signal peptide" evidence="6">
    <location>
        <begin position="1"/>
        <end position="21"/>
    </location>
</feature>
<dbReference type="KEGG" id="cagg:HYG79_13975"/>
<dbReference type="Proteomes" id="UP000509302">
    <property type="component" value="Chromosome"/>
</dbReference>
<feature type="compositionally biased region" description="Basic and acidic residues" evidence="5">
    <location>
        <begin position="202"/>
        <end position="228"/>
    </location>
</feature>
<evidence type="ECO:0000256" key="5">
    <source>
        <dbReference type="SAM" id="MobiDB-lite"/>
    </source>
</evidence>
<evidence type="ECO:0008006" key="9">
    <source>
        <dbReference type="Google" id="ProtNLM"/>
    </source>
</evidence>
<sequence length="428" mass="45837">MKITKFLTLLLFTVLILASCADNSDVFNEIFSEQSSDDEGTDDTDTDNDGVSDDDETADGTDPNKPDTDGDGVIDGTEKSDSTNPLDICSFVLESQTLDSSQEWKDGDCDSDGVTNKDEVDAESDTLKADTDGDGVNDGDEVRDETDALDNCSLLLESQNLTPDSTWNSADCDSDGITNAVEIQDGTDIFQEDSDSDGANDGQEKSDGTDPLKPDTDGDGVTDGKENTDTTDPNDFCSLFINSQTLESSTEWKNADCDSDGISNIDEINNGTDPLTPEQGEVSAIVGIWSLTDATISNGQASTLFEGQTVSFAYSSTSENENASVTFTENPNELTGMGEYTNVINFSLFGNDYSDVTVVPSPLNNGNWQIINDDDELLVSGDENSNGSYRIIELTDTSMVLEKDIDQPIFAGGVNLDVTGTLTLTFSR</sequence>
<keyword evidence="8" id="KW-1185">Reference proteome</keyword>
<keyword evidence="3 6" id="KW-0732">Signal</keyword>
<feature type="region of interest" description="Disordered" evidence="5">
    <location>
        <begin position="100"/>
        <end position="144"/>
    </location>
</feature>
<protein>
    <recommendedName>
        <fullName evidence="9">Lipocalin family protein</fullName>
    </recommendedName>
</protein>
<evidence type="ECO:0000256" key="4">
    <source>
        <dbReference type="ARBA" id="ARBA00022837"/>
    </source>
</evidence>
<gene>
    <name evidence="7" type="ORF">HYG79_13975</name>
</gene>
<feature type="compositionally biased region" description="Acidic residues" evidence="5">
    <location>
        <begin position="35"/>
        <end position="59"/>
    </location>
</feature>
<accession>A0A7H9ASI6</accession>
<dbReference type="PANTHER" id="PTHR37467:SF1">
    <property type="entry name" value="EXPORTED CALCIUM-BINDING GLYCOPROTEIN"/>
    <property type="match status" value="1"/>
</dbReference>
<keyword evidence="2" id="KW-0964">Secreted</keyword>
<feature type="compositionally biased region" description="Acidic residues" evidence="5">
    <location>
        <begin position="132"/>
        <end position="144"/>
    </location>
</feature>
<feature type="region of interest" description="Disordered" evidence="5">
    <location>
        <begin position="32"/>
        <end position="82"/>
    </location>
</feature>
<dbReference type="EMBL" id="CP058595">
    <property type="protein sequence ID" value="QLG46409.1"/>
    <property type="molecule type" value="Genomic_DNA"/>
</dbReference>
<comment type="subcellular location">
    <subcellularLocation>
        <location evidence="1">Secreted</location>
    </subcellularLocation>
</comment>
<dbReference type="InterPro" id="IPR059100">
    <property type="entry name" value="TSP3_bac"/>
</dbReference>
<keyword evidence="4" id="KW-0106">Calcium</keyword>